<dbReference type="GO" id="GO:0003677">
    <property type="term" value="F:DNA binding"/>
    <property type="evidence" value="ECO:0007669"/>
    <property type="project" value="UniProtKB-KW"/>
</dbReference>
<proteinExistence type="predicted"/>
<dbReference type="EMBL" id="QVXO01000003">
    <property type="protein sequence ID" value="RPJ93318.1"/>
    <property type="molecule type" value="Genomic_DNA"/>
</dbReference>
<accession>A0A424WJ46</accession>
<dbReference type="InterPro" id="IPR036388">
    <property type="entry name" value="WH-like_DNA-bd_sf"/>
</dbReference>
<comment type="caution">
    <text evidence="3">The sequence shown here is derived from an EMBL/GenBank/DDBJ whole genome shotgun (WGS) entry which is preliminary data.</text>
</comment>
<evidence type="ECO:0000313" key="3">
    <source>
        <dbReference type="EMBL" id="RPJ93318.1"/>
    </source>
</evidence>
<dbReference type="Pfam" id="PF00486">
    <property type="entry name" value="Trans_reg_C"/>
    <property type="match status" value="1"/>
</dbReference>
<dbReference type="InterPro" id="IPR001867">
    <property type="entry name" value="OmpR/PhoB-type_DNA-bd"/>
</dbReference>
<reference evidence="3 4" key="1">
    <citation type="submission" date="2018-08" db="EMBL/GenBank/DDBJ databases">
        <title>Achromobacter xylosoxidans Genome sequencing and assembly.</title>
        <authorList>
            <person name="Wang R."/>
            <person name="Rensing C."/>
            <person name="Li Y."/>
        </authorList>
    </citation>
    <scope>NUCLEOTIDE SEQUENCE [LARGE SCALE GENOMIC DNA]</scope>
    <source>
        <strain evidence="3 4">GD003A</strain>
    </source>
</reference>
<feature type="domain" description="OmpR/PhoB-type" evidence="2">
    <location>
        <begin position="179"/>
        <end position="258"/>
    </location>
</feature>
<dbReference type="InterPro" id="IPR016032">
    <property type="entry name" value="Sig_transdc_resp-reg_C-effctor"/>
</dbReference>
<protein>
    <recommendedName>
        <fullName evidence="2">OmpR/PhoB-type domain-containing protein</fullName>
    </recommendedName>
</protein>
<dbReference type="AlphaFoldDB" id="A0A424WJ46"/>
<dbReference type="SUPFAM" id="SSF52172">
    <property type="entry name" value="CheY-like"/>
    <property type="match status" value="1"/>
</dbReference>
<dbReference type="Proteomes" id="UP000285324">
    <property type="component" value="Unassembled WGS sequence"/>
</dbReference>
<keyword evidence="1" id="KW-0238">DNA-binding</keyword>
<dbReference type="InterPro" id="IPR011006">
    <property type="entry name" value="CheY-like_superfamily"/>
</dbReference>
<dbReference type="GO" id="GO:0006355">
    <property type="term" value="P:regulation of DNA-templated transcription"/>
    <property type="evidence" value="ECO:0007669"/>
    <property type="project" value="InterPro"/>
</dbReference>
<sequence>MKKPAFNHTVHVCVEAIEPAATLVQGLGDRVQMVCLTQSVLRLQEQLAEPGLHYVVMHGSVEWLAAMLGARRGPYVAGLVVMITANDSSNARAELICAGADACLASNAGIDELLAALSSLERLSSALRTRLQREAATAPEALARQRRALAGTIATVRVTPVREWALVETEKALHAPDSAGKIALSNKEFALLSCLRGHDFQYCSIADLHREVWPDAAGRPVHLQRAIVSSVVGRLRRRARMAGIELPLRTSYGQGYTFVHPLNSASQSVVG</sequence>
<evidence type="ECO:0000313" key="4">
    <source>
        <dbReference type="Proteomes" id="UP000285324"/>
    </source>
</evidence>
<name>A0A424WJ46_ALCXX</name>
<evidence type="ECO:0000259" key="2">
    <source>
        <dbReference type="SMART" id="SM00862"/>
    </source>
</evidence>
<dbReference type="SUPFAM" id="SSF46894">
    <property type="entry name" value="C-terminal effector domain of the bipartite response regulators"/>
    <property type="match status" value="1"/>
</dbReference>
<dbReference type="OrthoDB" id="8666659at2"/>
<gene>
    <name evidence="3" type="ORF">DY367_03055</name>
</gene>
<dbReference type="Gene3D" id="1.10.10.10">
    <property type="entry name" value="Winged helix-like DNA-binding domain superfamily/Winged helix DNA-binding domain"/>
    <property type="match status" value="1"/>
</dbReference>
<dbReference type="SMART" id="SM00862">
    <property type="entry name" value="Trans_reg_C"/>
    <property type="match status" value="1"/>
</dbReference>
<dbReference type="GO" id="GO:0000160">
    <property type="term" value="P:phosphorelay signal transduction system"/>
    <property type="evidence" value="ECO:0007669"/>
    <property type="project" value="InterPro"/>
</dbReference>
<evidence type="ECO:0000256" key="1">
    <source>
        <dbReference type="ARBA" id="ARBA00023125"/>
    </source>
</evidence>
<dbReference type="RefSeq" id="WP_118931629.1">
    <property type="nucleotide sequence ID" value="NZ_CP061008.1"/>
</dbReference>
<organism evidence="3 4">
    <name type="scientific">Alcaligenes xylosoxydans xylosoxydans</name>
    <name type="common">Achromobacter xylosoxidans</name>
    <dbReference type="NCBI Taxonomy" id="85698"/>
    <lineage>
        <taxon>Bacteria</taxon>
        <taxon>Pseudomonadati</taxon>
        <taxon>Pseudomonadota</taxon>
        <taxon>Betaproteobacteria</taxon>
        <taxon>Burkholderiales</taxon>
        <taxon>Alcaligenaceae</taxon>
        <taxon>Achromobacter</taxon>
    </lineage>
</organism>